<feature type="region of interest" description="Disordered" evidence="7">
    <location>
        <begin position="1"/>
        <end position="28"/>
    </location>
</feature>
<evidence type="ECO:0000256" key="2">
    <source>
        <dbReference type="ARBA" id="ARBA00022448"/>
    </source>
</evidence>
<feature type="transmembrane region" description="Helical" evidence="8">
    <location>
        <begin position="43"/>
        <end position="60"/>
    </location>
</feature>
<protein>
    <recommendedName>
        <fullName evidence="9">Major facilitator superfamily (MFS) profile domain-containing protein</fullName>
    </recommendedName>
</protein>
<evidence type="ECO:0000256" key="4">
    <source>
        <dbReference type="ARBA" id="ARBA00022989"/>
    </source>
</evidence>
<dbReference type="InterPro" id="IPR011701">
    <property type="entry name" value="MFS"/>
</dbReference>
<feature type="transmembrane region" description="Helical" evidence="8">
    <location>
        <begin position="317"/>
        <end position="337"/>
    </location>
</feature>
<proteinExistence type="predicted"/>
<dbReference type="FunFam" id="1.20.1250.20:FF:000394">
    <property type="entry name" value="MFS general substrate transporter"/>
    <property type="match status" value="1"/>
</dbReference>
<feature type="transmembrane region" description="Helical" evidence="8">
    <location>
        <begin position="440"/>
        <end position="461"/>
    </location>
</feature>
<evidence type="ECO:0000256" key="8">
    <source>
        <dbReference type="SAM" id="Phobius"/>
    </source>
</evidence>
<evidence type="ECO:0000256" key="5">
    <source>
        <dbReference type="ARBA" id="ARBA00023136"/>
    </source>
</evidence>
<evidence type="ECO:0000259" key="9">
    <source>
        <dbReference type="PROSITE" id="PS50850"/>
    </source>
</evidence>
<keyword evidence="5 8" id="KW-0472">Membrane</keyword>
<dbReference type="Gene3D" id="1.20.1250.20">
    <property type="entry name" value="MFS general substrate transporter like domains"/>
    <property type="match status" value="2"/>
</dbReference>
<evidence type="ECO:0000313" key="10">
    <source>
        <dbReference type="EMBL" id="QPC57912.1"/>
    </source>
</evidence>
<keyword evidence="6" id="KW-0325">Glycoprotein</keyword>
<keyword evidence="4 8" id="KW-1133">Transmembrane helix</keyword>
<dbReference type="FunFam" id="1.20.1250.20:FF:000057">
    <property type="entry name" value="MFS general substrate transporter"/>
    <property type="match status" value="1"/>
</dbReference>
<dbReference type="PANTHER" id="PTHR43791">
    <property type="entry name" value="PERMEASE-RELATED"/>
    <property type="match status" value="1"/>
</dbReference>
<dbReference type="PANTHER" id="PTHR43791:SF38">
    <property type="entry name" value="MAJOR FACILITATOR SUPERFAMILY (MFS) PROFILE DOMAIN-CONTAINING PROTEIN"/>
    <property type="match status" value="1"/>
</dbReference>
<sequence>MEKMETKQSFEHDDNAVSPKDTSSTVDDYVPGTEAENKLVRKIDLYILPMMWLMYLLSYMDRTNIGNAKIAGMDKDLNLDSNKYSVVLVVFFVGYVLFEVPSNMILTRSRPSQYLPAIMFIWGGVTIGMAFAPNYESLIGLRVLMGILESGFAPGVLLLLSSWYKHEEQSKRFAVYISAAILSGAFGGLLAGSITSGLHNAHGKAGWRWLFVVEGAATMGVAMIAYFVLPDFPANTSRFKFSEEEIKLAIRRLQSDQHVQTEGEPKLGHWAAFKLSMVNWRTWLFVVGYMAIVGSSTLSYFYPTLVNGLGYGATDAQYMTIPIFGVAFVVTAITGYLADKKSHLRGAILCGWMSIAMLCAIIICVVYDFKARYALLVIMASALWASNGLSLSYASTTFSAMPNETRAISLAFVNAMGNLAQIYGAYLFPVADKPKYLKGFSVISGLCFTGAVSYIALHILLRRHKQV</sequence>
<dbReference type="EMBL" id="CP064747">
    <property type="protein sequence ID" value="QPC57912.1"/>
    <property type="molecule type" value="Genomic_DNA"/>
</dbReference>
<dbReference type="Pfam" id="PF07690">
    <property type="entry name" value="MFS_1"/>
    <property type="match status" value="1"/>
</dbReference>
<evidence type="ECO:0000256" key="3">
    <source>
        <dbReference type="ARBA" id="ARBA00022692"/>
    </source>
</evidence>
<gene>
    <name evidence="10" type="ORF">HYE67_000143</name>
</gene>
<dbReference type="InterPro" id="IPR036259">
    <property type="entry name" value="MFS_trans_sf"/>
</dbReference>
<dbReference type="InterPro" id="IPR020846">
    <property type="entry name" value="MFS_dom"/>
</dbReference>
<keyword evidence="3 8" id="KW-0812">Transmembrane</keyword>
<dbReference type="PROSITE" id="PS50850">
    <property type="entry name" value="MFS"/>
    <property type="match status" value="1"/>
</dbReference>
<organism evidence="10 11">
    <name type="scientific">Fusarium culmorum</name>
    <dbReference type="NCBI Taxonomy" id="5516"/>
    <lineage>
        <taxon>Eukaryota</taxon>
        <taxon>Fungi</taxon>
        <taxon>Dikarya</taxon>
        <taxon>Ascomycota</taxon>
        <taxon>Pezizomycotina</taxon>
        <taxon>Sordariomycetes</taxon>
        <taxon>Hypocreomycetidae</taxon>
        <taxon>Hypocreales</taxon>
        <taxon>Nectriaceae</taxon>
        <taxon>Fusarium</taxon>
    </lineage>
</organism>
<evidence type="ECO:0000313" key="11">
    <source>
        <dbReference type="Proteomes" id="UP000663297"/>
    </source>
</evidence>
<dbReference type="Proteomes" id="UP000663297">
    <property type="component" value="Chromosome 1"/>
</dbReference>
<dbReference type="GO" id="GO:0022857">
    <property type="term" value="F:transmembrane transporter activity"/>
    <property type="evidence" value="ECO:0007669"/>
    <property type="project" value="InterPro"/>
</dbReference>
<feature type="domain" description="Major facilitator superfamily (MFS) profile" evidence="9">
    <location>
        <begin position="47"/>
        <end position="467"/>
    </location>
</feature>
<feature type="transmembrane region" description="Helical" evidence="8">
    <location>
        <begin position="283"/>
        <end position="302"/>
    </location>
</feature>
<feature type="transmembrane region" description="Helical" evidence="8">
    <location>
        <begin position="114"/>
        <end position="133"/>
    </location>
</feature>
<keyword evidence="2" id="KW-0813">Transport</keyword>
<dbReference type="AlphaFoldDB" id="A0A7S8HQX9"/>
<reference evidence="10" key="1">
    <citation type="submission" date="2020-11" db="EMBL/GenBank/DDBJ databases">
        <title>The chromosome-scale genome resource for two endophytic Fusarium species: F. culmorum and F. pseudograminearum.</title>
        <authorList>
            <person name="Yuan Z."/>
        </authorList>
    </citation>
    <scope>NUCLEOTIDE SEQUENCE</scope>
    <source>
        <strain evidence="10">Class2-1B</strain>
    </source>
</reference>
<name>A0A7S8HQX9_FUSCU</name>
<dbReference type="GO" id="GO:0016020">
    <property type="term" value="C:membrane"/>
    <property type="evidence" value="ECO:0007669"/>
    <property type="project" value="UniProtKB-SubCell"/>
</dbReference>
<feature type="transmembrane region" description="Helical" evidence="8">
    <location>
        <begin position="173"/>
        <end position="194"/>
    </location>
</feature>
<feature type="transmembrane region" description="Helical" evidence="8">
    <location>
        <begin position="84"/>
        <end position="102"/>
    </location>
</feature>
<dbReference type="SUPFAM" id="SSF103473">
    <property type="entry name" value="MFS general substrate transporter"/>
    <property type="match status" value="1"/>
</dbReference>
<evidence type="ECO:0000256" key="7">
    <source>
        <dbReference type="SAM" id="MobiDB-lite"/>
    </source>
</evidence>
<feature type="compositionally biased region" description="Basic and acidic residues" evidence="7">
    <location>
        <begin position="1"/>
        <end position="15"/>
    </location>
</feature>
<comment type="subcellular location">
    <subcellularLocation>
        <location evidence="1">Membrane</location>
        <topology evidence="1">Multi-pass membrane protein</topology>
    </subcellularLocation>
</comment>
<feature type="transmembrane region" description="Helical" evidence="8">
    <location>
        <begin position="375"/>
        <end position="395"/>
    </location>
</feature>
<evidence type="ECO:0000256" key="6">
    <source>
        <dbReference type="ARBA" id="ARBA00023180"/>
    </source>
</evidence>
<evidence type="ECO:0000256" key="1">
    <source>
        <dbReference type="ARBA" id="ARBA00004141"/>
    </source>
</evidence>
<feature type="transmembrane region" description="Helical" evidence="8">
    <location>
        <begin position="139"/>
        <end position="161"/>
    </location>
</feature>
<feature type="transmembrane region" description="Helical" evidence="8">
    <location>
        <begin position="206"/>
        <end position="229"/>
    </location>
</feature>
<accession>A0A7S8HQX9</accession>
<feature type="transmembrane region" description="Helical" evidence="8">
    <location>
        <begin position="349"/>
        <end position="369"/>
    </location>
</feature>
<feature type="transmembrane region" description="Helical" evidence="8">
    <location>
        <begin position="407"/>
        <end position="428"/>
    </location>
</feature>